<feature type="binding site" evidence="6">
    <location>
        <position position="82"/>
    </location>
    <ligand>
        <name>S-adenosyl-L-methionine</name>
        <dbReference type="ChEBI" id="CHEBI:59789"/>
    </ligand>
</feature>
<feature type="binding site" evidence="6">
    <location>
        <begin position="214"/>
        <end position="215"/>
    </location>
    <ligand>
        <name>S-adenosyl-L-methionine</name>
        <dbReference type="ChEBI" id="CHEBI:59789"/>
    </ligand>
</feature>
<feature type="binding site" evidence="6">
    <location>
        <position position="116"/>
    </location>
    <ligand>
        <name>S-adenosyl-L-methionine</name>
        <dbReference type="ChEBI" id="CHEBI:59789"/>
    </ligand>
</feature>
<dbReference type="Gene3D" id="3.40.50.150">
    <property type="entry name" value="Vaccinia Virus protein VP39"/>
    <property type="match status" value="1"/>
</dbReference>
<evidence type="ECO:0000313" key="9">
    <source>
        <dbReference type="EMBL" id="SPZ16546.1"/>
    </source>
</evidence>
<evidence type="ECO:0000256" key="2">
    <source>
        <dbReference type="ARBA" id="ARBA00022603"/>
    </source>
</evidence>
<evidence type="ECO:0000259" key="7">
    <source>
        <dbReference type="PROSITE" id="PS50123"/>
    </source>
</evidence>
<accession>A0A2X2DGD4</accession>
<keyword evidence="2 5" id="KW-0489">Methyltransferase</keyword>
<dbReference type="InterPro" id="IPR029063">
    <property type="entry name" value="SAM-dependent_MTases_sf"/>
</dbReference>
<dbReference type="AlphaFoldDB" id="A0A2X2DGD4"/>
<dbReference type="Pfam" id="PF03705">
    <property type="entry name" value="CheR_N"/>
    <property type="match status" value="1"/>
</dbReference>
<evidence type="ECO:0000313" key="10">
    <source>
        <dbReference type="Proteomes" id="UP000250443"/>
    </source>
</evidence>
<dbReference type="InterPro" id="IPR026024">
    <property type="entry name" value="Chemotaxis_MeTrfase_CheR"/>
</dbReference>
<dbReference type="PRINTS" id="PR00996">
    <property type="entry name" value="CHERMTFRASE"/>
</dbReference>
<evidence type="ECO:0000256" key="6">
    <source>
        <dbReference type="PIRSR" id="PIRSR000410-1"/>
    </source>
</evidence>
<evidence type="ECO:0000313" key="11">
    <source>
        <dbReference type="Proteomes" id="UP000626180"/>
    </source>
</evidence>
<dbReference type="Gene3D" id="1.10.155.10">
    <property type="entry name" value="Chemotaxis receptor methyltransferase CheR, N-terminal domain"/>
    <property type="match status" value="1"/>
</dbReference>
<feature type="domain" description="CheR-type methyltransferase" evidence="7">
    <location>
        <begin position="1"/>
        <end position="270"/>
    </location>
</feature>
<dbReference type="PROSITE" id="PS50123">
    <property type="entry name" value="CHER"/>
    <property type="match status" value="1"/>
</dbReference>
<feature type="binding site" evidence="6">
    <location>
        <begin position="197"/>
        <end position="198"/>
    </location>
    <ligand>
        <name>S-adenosyl-L-methionine</name>
        <dbReference type="ChEBI" id="CHEBI:59789"/>
    </ligand>
</feature>
<evidence type="ECO:0000256" key="4">
    <source>
        <dbReference type="ARBA" id="ARBA00022691"/>
    </source>
</evidence>
<reference evidence="9 10" key="1">
    <citation type="submission" date="2018-06" db="EMBL/GenBank/DDBJ databases">
        <authorList>
            <consortium name="Pathogen Informatics"/>
            <person name="Doyle S."/>
        </authorList>
    </citation>
    <scope>NUCLEOTIDE SEQUENCE [LARGE SCALE GENOMIC DNA]</scope>
    <source>
        <strain evidence="9 10">NCTC11842</strain>
    </source>
</reference>
<keyword evidence="11" id="KW-1185">Reference proteome</keyword>
<dbReference type="GO" id="GO:0032259">
    <property type="term" value="P:methylation"/>
    <property type="evidence" value="ECO:0007669"/>
    <property type="project" value="UniProtKB-KW"/>
</dbReference>
<dbReference type="EMBL" id="UAUF01000015">
    <property type="protein sequence ID" value="SPZ16546.1"/>
    <property type="molecule type" value="Genomic_DNA"/>
</dbReference>
<evidence type="ECO:0000256" key="5">
    <source>
        <dbReference type="PIRNR" id="PIRNR000410"/>
    </source>
</evidence>
<evidence type="ECO:0000256" key="1">
    <source>
        <dbReference type="ARBA" id="ARBA00001541"/>
    </source>
</evidence>
<reference evidence="8 11" key="2">
    <citation type="submission" date="2020-10" db="EMBL/GenBank/DDBJ databases">
        <title>Genome sequences of Pseudomonas isolates.</title>
        <authorList>
            <person name="Wessels L."/>
            <person name="Reich F."/>
            <person name="Hammerl J."/>
        </authorList>
    </citation>
    <scope>NUCLEOTIDE SEQUENCE [LARGE SCALE GENOMIC DNA]</scope>
    <source>
        <strain evidence="8 11">20-MO00624-0</strain>
    </source>
</reference>
<dbReference type="InterPro" id="IPR000780">
    <property type="entry name" value="CheR_MeTrfase"/>
</dbReference>
<dbReference type="InterPro" id="IPR022642">
    <property type="entry name" value="CheR_C"/>
</dbReference>
<dbReference type="InterPro" id="IPR022641">
    <property type="entry name" value="CheR_N"/>
</dbReference>
<dbReference type="RefSeq" id="WP_010798848.1">
    <property type="nucleotide sequence ID" value="NZ_CP053064.1"/>
</dbReference>
<dbReference type="SUPFAM" id="SSF53335">
    <property type="entry name" value="S-adenosyl-L-methionine-dependent methyltransferases"/>
    <property type="match status" value="1"/>
</dbReference>
<dbReference type="InterPro" id="IPR036804">
    <property type="entry name" value="CheR_N_sf"/>
</dbReference>
<gene>
    <name evidence="9" type="primary">cheR_5</name>
    <name evidence="8" type="ORF">IRZ65_12410</name>
    <name evidence="9" type="ORF">NCTC11842_05579</name>
</gene>
<keyword evidence="3 5" id="KW-0808">Transferase</keyword>
<dbReference type="Proteomes" id="UP000626180">
    <property type="component" value="Unassembled WGS sequence"/>
</dbReference>
<keyword evidence="4 5" id="KW-0949">S-adenosyl-L-methionine</keyword>
<feature type="binding site" evidence="6">
    <location>
        <position position="139"/>
    </location>
    <ligand>
        <name>S-adenosyl-L-methionine</name>
        <dbReference type="ChEBI" id="CHEBI:59789"/>
    </ligand>
</feature>
<feature type="binding site" evidence="6">
    <location>
        <position position="76"/>
    </location>
    <ligand>
        <name>S-adenosyl-L-methionine</name>
        <dbReference type="ChEBI" id="CHEBI:59789"/>
    </ligand>
</feature>
<comment type="catalytic activity">
    <reaction evidence="1 5">
        <text>L-glutamyl-[protein] + S-adenosyl-L-methionine = [protein]-L-glutamate 5-O-methyl ester + S-adenosyl-L-homocysteine</text>
        <dbReference type="Rhea" id="RHEA:24452"/>
        <dbReference type="Rhea" id="RHEA-COMP:10208"/>
        <dbReference type="Rhea" id="RHEA-COMP:10311"/>
        <dbReference type="ChEBI" id="CHEBI:29973"/>
        <dbReference type="ChEBI" id="CHEBI:57856"/>
        <dbReference type="ChEBI" id="CHEBI:59789"/>
        <dbReference type="ChEBI" id="CHEBI:82795"/>
        <dbReference type="EC" id="2.1.1.80"/>
    </reaction>
</comment>
<dbReference type="CDD" id="cd02440">
    <property type="entry name" value="AdoMet_MTases"/>
    <property type="match status" value="1"/>
</dbReference>
<feature type="binding site" evidence="6">
    <location>
        <position position="78"/>
    </location>
    <ligand>
        <name>S-adenosyl-L-methionine</name>
        <dbReference type="ChEBI" id="CHEBI:59789"/>
    </ligand>
</feature>
<proteinExistence type="predicted"/>
<sequence>MTMDNLALSDSDFRKFRGMIYDAAGISMADSKKPLVSGRLAKRVRQRGLPSYGAYFDVLMRDRSEFQTAVDLLTTNETYFFREPKHFEFLRTVVLPEIRDRASVRIWSGACSTGEEPYTLALTLADTLGTRPWEIVASDISTRVLEKARRGQYPLEDAEGIPKTLLHKHCFKGIGQNEGTFLIDPNLTARITFRQINLNTTLPDIGQFEVIFLRNVMIYFDNDTKRQVVQRLVNHLRPGGYFMVSHSESLNGITEALKMVRPSIYQKPHA</sequence>
<dbReference type="InterPro" id="IPR050903">
    <property type="entry name" value="Bact_Chemotaxis_MeTrfase"/>
</dbReference>
<dbReference type="GO" id="GO:0008983">
    <property type="term" value="F:protein-glutamate O-methyltransferase activity"/>
    <property type="evidence" value="ECO:0007669"/>
    <property type="project" value="UniProtKB-EC"/>
</dbReference>
<organism evidence="9 10">
    <name type="scientific">Pseudomonas luteola</name>
    <dbReference type="NCBI Taxonomy" id="47886"/>
    <lineage>
        <taxon>Bacteria</taxon>
        <taxon>Pseudomonadati</taxon>
        <taxon>Pseudomonadota</taxon>
        <taxon>Gammaproteobacteria</taxon>
        <taxon>Pseudomonadales</taxon>
        <taxon>Pseudomonadaceae</taxon>
        <taxon>Pseudomonas</taxon>
    </lineage>
</organism>
<protein>
    <recommendedName>
        <fullName evidence="5">Chemotaxis protein methyltransferase</fullName>
        <ecNumber evidence="5">2.1.1.80</ecNumber>
    </recommendedName>
</protein>
<evidence type="ECO:0000256" key="3">
    <source>
        <dbReference type="ARBA" id="ARBA00022679"/>
    </source>
</evidence>
<dbReference type="PIRSF" id="PIRSF000410">
    <property type="entry name" value="CheR"/>
    <property type="match status" value="1"/>
</dbReference>
<dbReference type="PANTHER" id="PTHR24422">
    <property type="entry name" value="CHEMOTAXIS PROTEIN METHYLTRANSFERASE"/>
    <property type="match status" value="1"/>
</dbReference>
<dbReference type="SUPFAM" id="SSF47757">
    <property type="entry name" value="Chemotaxis receptor methyltransferase CheR, N-terminal domain"/>
    <property type="match status" value="1"/>
</dbReference>
<dbReference type="EMBL" id="JADMCD010000005">
    <property type="protein sequence ID" value="MBF8641480.1"/>
    <property type="molecule type" value="Genomic_DNA"/>
</dbReference>
<dbReference type="SMART" id="SM00138">
    <property type="entry name" value="MeTrc"/>
    <property type="match status" value="1"/>
</dbReference>
<dbReference type="Pfam" id="PF01739">
    <property type="entry name" value="CheR"/>
    <property type="match status" value="1"/>
</dbReference>
<name>A0A2X2DGD4_PSELU</name>
<dbReference type="PANTHER" id="PTHR24422:SF26">
    <property type="entry name" value="CHEMOTAXIS PROTEIN METHYLTRANSFERASE"/>
    <property type="match status" value="1"/>
</dbReference>
<dbReference type="Proteomes" id="UP000250443">
    <property type="component" value="Unassembled WGS sequence"/>
</dbReference>
<evidence type="ECO:0000313" key="8">
    <source>
        <dbReference type="EMBL" id="MBF8641480.1"/>
    </source>
</evidence>
<comment type="function">
    <text evidence="5">Methylation of the membrane-bound methyl-accepting chemotaxis proteins (MCP) to form gamma-glutamyl methyl ester residues in MCP.</text>
</comment>
<dbReference type="EC" id="2.1.1.80" evidence="5"/>